<evidence type="ECO:0000256" key="1">
    <source>
        <dbReference type="ARBA" id="ARBA00006594"/>
    </source>
</evidence>
<organism evidence="10 11">
    <name type="scientific">Vibrio tetraodonis subsp. pristinus</name>
    <dbReference type="NCBI Taxonomy" id="2695891"/>
    <lineage>
        <taxon>Bacteria</taxon>
        <taxon>Pseudomonadati</taxon>
        <taxon>Pseudomonadota</taxon>
        <taxon>Gammaproteobacteria</taxon>
        <taxon>Vibrionales</taxon>
        <taxon>Vibrionaceae</taxon>
        <taxon>Vibrio</taxon>
    </lineage>
</organism>
<dbReference type="PANTHER" id="PTHR33841:SF5">
    <property type="entry name" value="DNA METHYLASE (MODIFICATION METHYLASE) (METHYLTRANSFERASE)-RELATED"/>
    <property type="match status" value="1"/>
</dbReference>
<dbReference type="Proteomes" id="UP000478571">
    <property type="component" value="Unassembled WGS sequence"/>
</dbReference>
<dbReference type="PRINTS" id="PR00507">
    <property type="entry name" value="N12N6MTFRASE"/>
</dbReference>
<evidence type="ECO:0000256" key="7">
    <source>
        <dbReference type="ARBA" id="ARBA00047942"/>
    </source>
</evidence>
<reference evidence="10 11" key="1">
    <citation type="submission" date="2020-01" db="EMBL/GenBank/DDBJ databases">
        <title>Draft Genome Sequence of Vibrio sp. strain OCN044, Isolated from a Healthy Coral at Palmyra Atoll.</title>
        <authorList>
            <person name="Videau P."/>
            <person name="Loughran R."/>
            <person name="Esquivel A."/>
            <person name="Deadmond M."/>
            <person name="Paddock B.E."/>
            <person name="Saw J.H."/>
            <person name="Ushijima B."/>
        </authorList>
    </citation>
    <scope>NUCLEOTIDE SEQUENCE [LARGE SCALE GENOMIC DNA]</scope>
    <source>
        <strain evidence="10 11">OCN044</strain>
    </source>
</reference>
<dbReference type="GO" id="GO:0003676">
    <property type="term" value="F:nucleic acid binding"/>
    <property type="evidence" value="ECO:0007669"/>
    <property type="project" value="InterPro"/>
</dbReference>
<dbReference type="Pfam" id="PF22837">
    <property type="entry name" value="M_Eco57I_C"/>
    <property type="match status" value="1"/>
</dbReference>
<dbReference type="Pfam" id="PF07669">
    <property type="entry name" value="Eco57I"/>
    <property type="match status" value="1"/>
</dbReference>
<sequence length="526" mass="60807">MNIKNRGSFYTPKVISGWLTDRAKKYSFDEKRNVINVLEPSCGDGVFIKEIESSFQRGNYYLDAIEIEPQVLDSVHVSNSDFITLINDDFLFWETSKKYDLVIGNPPYIARKRLNKEQTKKCKSIHVENGLADKEISNIWTSFVVKSSSMLSEQGILAFVLPTELLQVNYAKEIRKYLLDEFHRLEIISFKSLAFEDIEQDTVILIAYKNIRLEGGLFFAEVSDTKQLSHQNLNFLCHHGDHNAKWSSYILTEDEMTFIDEVAKKCNKVSHYCKSVAGIVTAANSFFILTSDEMKSLNLYEYTKKIVQKGMLVNGKIEITPQMYDDISISGKPCYLMDLNGIPESEFSKELKNYLLSGVDLGIPDRYKCKLRERWFDIPTIWKSEGVFFKRGHLYPKLMVNRADVYVTDSAYRITMNDGYDIESLVYSFYNSLTLLFSELNGRYYGGGVLELTPNEFKGLPLPYLKVKKKHFSSLSKKFSSKKCIEDVLKKNNRDLLLSIESLTENELEIIHNLYIKVKQRRLRIS</sequence>
<evidence type="ECO:0000259" key="8">
    <source>
        <dbReference type="Pfam" id="PF07669"/>
    </source>
</evidence>
<accession>A0A6L8M5N6</accession>
<evidence type="ECO:0000256" key="2">
    <source>
        <dbReference type="ARBA" id="ARBA00011900"/>
    </source>
</evidence>
<evidence type="ECO:0000256" key="3">
    <source>
        <dbReference type="ARBA" id="ARBA00022603"/>
    </source>
</evidence>
<dbReference type="GO" id="GO:0009007">
    <property type="term" value="F:site-specific DNA-methyltransferase (adenine-specific) activity"/>
    <property type="evidence" value="ECO:0007669"/>
    <property type="project" value="UniProtKB-EC"/>
</dbReference>
<evidence type="ECO:0000256" key="5">
    <source>
        <dbReference type="ARBA" id="ARBA00022691"/>
    </source>
</evidence>
<dbReference type="GO" id="GO:0032259">
    <property type="term" value="P:methylation"/>
    <property type="evidence" value="ECO:0007669"/>
    <property type="project" value="UniProtKB-KW"/>
</dbReference>
<dbReference type="InterPro" id="IPR050953">
    <property type="entry name" value="N4_N6_ade-DNA_methylase"/>
</dbReference>
<protein>
    <recommendedName>
        <fullName evidence="2">site-specific DNA-methyltransferase (adenine-specific)</fullName>
        <ecNumber evidence="2">2.1.1.72</ecNumber>
    </recommendedName>
</protein>
<dbReference type="RefSeq" id="WP_160933234.1">
    <property type="nucleotide sequence ID" value="NZ_WWEU01000018.1"/>
</dbReference>
<keyword evidence="3 10" id="KW-0489">Methyltransferase</keyword>
<keyword evidence="4" id="KW-0808">Transferase</keyword>
<dbReference type="Gene3D" id="3.40.50.150">
    <property type="entry name" value="Vaccinia Virus protein VP39"/>
    <property type="match status" value="1"/>
</dbReference>
<comment type="caution">
    <text evidence="10">The sequence shown here is derived from an EMBL/GenBank/DDBJ whole genome shotgun (WGS) entry which is preliminary data.</text>
</comment>
<keyword evidence="11" id="KW-1185">Reference proteome</keyword>
<dbReference type="SUPFAM" id="SSF53335">
    <property type="entry name" value="S-adenosyl-L-methionine-dependent methyltransferases"/>
    <property type="match status" value="1"/>
</dbReference>
<dbReference type="PANTHER" id="PTHR33841">
    <property type="entry name" value="DNA METHYLTRANSFERASE YEEA-RELATED"/>
    <property type="match status" value="1"/>
</dbReference>
<evidence type="ECO:0000313" key="11">
    <source>
        <dbReference type="Proteomes" id="UP000478571"/>
    </source>
</evidence>
<evidence type="ECO:0000256" key="4">
    <source>
        <dbReference type="ARBA" id="ARBA00022679"/>
    </source>
</evidence>
<dbReference type="InterPro" id="IPR002052">
    <property type="entry name" value="DNA_methylase_N6_adenine_CS"/>
</dbReference>
<evidence type="ECO:0000313" key="10">
    <source>
        <dbReference type="EMBL" id="MYM61669.1"/>
    </source>
</evidence>
<dbReference type="EC" id="2.1.1.72" evidence="2"/>
<comment type="catalytic activity">
    <reaction evidence="7">
        <text>a 2'-deoxyadenosine in DNA + S-adenosyl-L-methionine = an N(6)-methyl-2'-deoxyadenosine in DNA + S-adenosyl-L-homocysteine + H(+)</text>
        <dbReference type="Rhea" id="RHEA:15197"/>
        <dbReference type="Rhea" id="RHEA-COMP:12418"/>
        <dbReference type="Rhea" id="RHEA-COMP:12419"/>
        <dbReference type="ChEBI" id="CHEBI:15378"/>
        <dbReference type="ChEBI" id="CHEBI:57856"/>
        <dbReference type="ChEBI" id="CHEBI:59789"/>
        <dbReference type="ChEBI" id="CHEBI:90615"/>
        <dbReference type="ChEBI" id="CHEBI:90616"/>
        <dbReference type="EC" id="2.1.1.72"/>
    </reaction>
</comment>
<evidence type="ECO:0000259" key="9">
    <source>
        <dbReference type="Pfam" id="PF22837"/>
    </source>
</evidence>
<gene>
    <name evidence="10" type="ORF">GTG28_20925</name>
</gene>
<dbReference type="EMBL" id="WWEU01000018">
    <property type="protein sequence ID" value="MYM61669.1"/>
    <property type="molecule type" value="Genomic_DNA"/>
</dbReference>
<feature type="domain" description="Type II methyltransferase M.Eco57I C-terminal" evidence="9">
    <location>
        <begin position="244"/>
        <end position="497"/>
    </location>
</feature>
<comment type="similarity">
    <text evidence="1">Belongs to the N(4)/N(6)-methyltransferase family.</text>
</comment>
<dbReference type="GO" id="GO:0009307">
    <property type="term" value="P:DNA restriction-modification system"/>
    <property type="evidence" value="ECO:0007669"/>
    <property type="project" value="UniProtKB-KW"/>
</dbReference>
<dbReference type="AlphaFoldDB" id="A0A6L8M5N6"/>
<name>A0A6L8M5N6_9VIBR</name>
<keyword evidence="5" id="KW-0949">S-adenosyl-L-methionine</keyword>
<dbReference type="InterPro" id="IPR029063">
    <property type="entry name" value="SAM-dependent_MTases_sf"/>
</dbReference>
<keyword evidence="6" id="KW-0680">Restriction system</keyword>
<evidence type="ECO:0000256" key="6">
    <source>
        <dbReference type="ARBA" id="ARBA00022747"/>
    </source>
</evidence>
<feature type="domain" description="Type II methyltransferase M.TaqI-like" evidence="8">
    <location>
        <begin position="82"/>
        <end position="192"/>
    </location>
</feature>
<proteinExistence type="inferred from homology"/>
<dbReference type="PROSITE" id="PS00092">
    <property type="entry name" value="N6_MTASE"/>
    <property type="match status" value="1"/>
</dbReference>
<dbReference type="InterPro" id="IPR054520">
    <property type="entry name" value="M_Eco57I_C"/>
</dbReference>
<dbReference type="InterPro" id="IPR011639">
    <property type="entry name" value="MethylTrfase_TaqI-like_dom"/>
</dbReference>